<dbReference type="PATRIC" id="fig|1434106.5.peg.405"/>
<proteinExistence type="predicted"/>
<gene>
    <name evidence="1" type="ORF">MSBR2_0338</name>
</gene>
<evidence type="ECO:0000313" key="2">
    <source>
        <dbReference type="Proteomes" id="UP000033079"/>
    </source>
</evidence>
<protein>
    <submittedName>
        <fullName evidence="1">Uncharacterized protein</fullName>
    </submittedName>
</protein>
<reference evidence="1 2" key="1">
    <citation type="submission" date="2014-07" db="EMBL/GenBank/DDBJ databases">
        <title>Methanogenic archaea and the global carbon cycle.</title>
        <authorList>
            <person name="Henriksen J.R."/>
            <person name="Luke J."/>
            <person name="Reinhart S."/>
            <person name="Benedict M.N."/>
            <person name="Youngblut N.D."/>
            <person name="Metcalf M.E."/>
            <person name="Whitaker R.J."/>
            <person name="Metcalf W.W."/>
        </authorList>
    </citation>
    <scope>NUCLEOTIDE SEQUENCE [LARGE SCALE GENOMIC DNA]</scope>
    <source>
        <strain evidence="1 2">227</strain>
    </source>
</reference>
<name>A0A0E3R0M7_METBA</name>
<dbReference type="KEGG" id="mbar:MSBR2_0338"/>
<dbReference type="HOGENOM" id="CLU_2748135_0_0_2"/>
<dbReference type="AlphaFoldDB" id="A0A0E3R0M7"/>
<sequence>MKNSRQLVDDGYWVKDQLYLHRTTDELPQLKKIRNLADWKDVKKTIKETKLETLGSTAQEAQLKTPEGAC</sequence>
<accession>A0A0E3R0M7</accession>
<organism evidence="1 2">
    <name type="scientific">Methanosarcina barkeri 227</name>
    <dbReference type="NCBI Taxonomy" id="1434106"/>
    <lineage>
        <taxon>Archaea</taxon>
        <taxon>Methanobacteriati</taxon>
        <taxon>Methanobacteriota</taxon>
        <taxon>Stenosarchaea group</taxon>
        <taxon>Methanomicrobia</taxon>
        <taxon>Methanosarcinales</taxon>
        <taxon>Methanosarcinaceae</taxon>
        <taxon>Methanosarcina</taxon>
    </lineage>
</organism>
<dbReference type="Proteomes" id="UP000033079">
    <property type="component" value="Chromosome"/>
</dbReference>
<dbReference type="EMBL" id="CP009530">
    <property type="protein sequence ID" value="AKB56854.1"/>
    <property type="molecule type" value="Genomic_DNA"/>
</dbReference>
<evidence type="ECO:0000313" key="1">
    <source>
        <dbReference type="EMBL" id="AKB56854.1"/>
    </source>
</evidence>